<dbReference type="PIRSF" id="PIRSF500176">
    <property type="entry name" value="L_ASNase"/>
    <property type="match status" value="1"/>
</dbReference>
<feature type="signal peptide" evidence="5">
    <location>
        <begin position="1"/>
        <end position="18"/>
    </location>
</feature>
<protein>
    <recommendedName>
        <fullName evidence="1">asparaginase</fullName>
        <ecNumber evidence="1">3.5.1.1</ecNumber>
    </recommendedName>
</protein>
<keyword evidence="2" id="KW-0378">Hydrolase</keyword>
<dbReference type="PIRSF" id="PIRSF001220">
    <property type="entry name" value="L-ASNase_gatD"/>
    <property type="match status" value="1"/>
</dbReference>
<dbReference type="Gene3D" id="3.40.50.1170">
    <property type="entry name" value="L-asparaginase, N-terminal domain"/>
    <property type="match status" value="1"/>
</dbReference>
<evidence type="ECO:0000256" key="3">
    <source>
        <dbReference type="PROSITE-ProRule" id="PRU10099"/>
    </source>
</evidence>
<evidence type="ECO:0000259" key="7">
    <source>
        <dbReference type="Pfam" id="PF17763"/>
    </source>
</evidence>
<dbReference type="InterPro" id="IPR027474">
    <property type="entry name" value="L-asparaginase_N"/>
</dbReference>
<evidence type="ECO:0000256" key="5">
    <source>
        <dbReference type="SAM" id="SignalP"/>
    </source>
</evidence>
<dbReference type="InterPro" id="IPR027473">
    <property type="entry name" value="L-asparaginase_C"/>
</dbReference>
<feature type="domain" description="L-asparaginase N-terminal" evidence="6">
    <location>
        <begin position="41"/>
        <end position="225"/>
    </location>
</feature>
<dbReference type="CDD" id="cd08963">
    <property type="entry name" value="L-asparaginase_I"/>
    <property type="match status" value="1"/>
</dbReference>
<dbReference type="SMART" id="SM00870">
    <property type="entry name" value="Asparaginase"/>
    <property type="match status" value="1"/>
</dbReference>
<feature type="active site" evidence="3">
    <location>
        <position position="50"/>
    </location>
</feature>
<dbReference type="InterPro" id="IPR037152">
    <property type="entry name" value="L-asparaginase_N_sf"/>
</dbReference>
<dbReference type="Pfam" id="PF00710">
    <property type="entry name" value="Asparaginase"/>
    <property type="match status" value="1"/>
</dbReference>
<name>A0ABQ0DN58_9EUKA</name>
<accession>A0ABQ0DN58</accession>
<dbReference type="InterPro" id="IPR020827">
    <property type="entry name" value="Asparaginase/glutaminase_AS1"/>
</dbReference>
<dbReference type="PRINTS" id="PR00139">
    <property type="entry name" value="ASNGLNASE"/>
</dbReference>
<dbReference type="Proteomes" id="UP001628156">
    <property type="component" value="Unassembled WGS sequence"/>
</dbReference>
<dbReference type="PROSITE" id="PS51732">
    <property type="entry name" value="ASN_GLN_ASE_3"/>
    <property type="match status" value="1"/>
</dbReference>
<organism evidence="8 9">
    <name type="scientific">Entamoeba nuttalli</name>
    <dbReference type="NCBI Taxonomy" id="412467"/>
    <lineage>
        <taxon>Eukaryota</taxon>
        <taxon>Amoebozoa</taxon>
        <taxon>Evosea</taxon>
        <taxon>Archamoebae</taxon>
        <taxon>Mastigamoebida</taxon>
        <taxon>Entamoebidae</taxon>
        <taxon>Entamoeba</taxon>
    </lineage>
</organism>
<feature type="chain" id="PRO_5047247314" description="asparaginase" evidence="5">
    <location>
        <begin position="19"/>
        <end position="378"/>
    </location>
</feature>
<reference evidence="8 9" key="1">
    <citation type="journal article" date="2019" name="PLoS Negl. Trop. Dis.">
        <title>Whole genome sequencing of Entamoeba nuttalli reveals mammalian host-related molecular signatures and a novel octapeptide-repeat surface protein.</title>
        <authorList>
            <person name="Tanaka M."/>
            <person name="Makiuchi T."/>
            <person name="Komiyama T."/>
            <person name="Shiina T."/>
            <person name="Osaki K."/>
            <person name="Tachibana H."/>
        </authorList>
    </citation>
    <scope>NUCLEOTIDE SEQUENCE [LARGE SCALE GENOMIC DNA]</scope>
    <source>
        <strain evidence="8 9">P19-061405</strain>
    </source>
</reference>
<dbReference type="InterPro" id="IPR041725">
    <property type="entry name" value="L-asparaginase_I"/>
</dbReference>
<sequence length="378" mass="40809">MKIISLIILFGLLLNCNGGKITKKYKWSDVGKWSKKATGSKVLIIYTGGTIGMLKGKNGLEPRKGYMGDVLRGMSEIQSETAVTYDIVELDPLLDSSSMSPSDWTRIGDVINAHYKNYDGFVVLHGTDTMQYTASALSFMFENLSKTIVVTGSQIPISEPYTDAKNNLISSLKVAAHLNVPEVVLVFGGLLLRGNRVTKTSANSLRGFSSVNYPALAKLDLRIELAKPFVLQQPKGPMVYHPVMSKDVAVLTLYPGITGKTVRSIVDSGVKGIVIQAFGEGNAPENKDFVSALQYADQKGIVLVDTTQCGNGNVNMDSYAAGSGLKAAHVVNGRDMTVSAAFTKMANLIGRGLKVSQIKELMEKDLCGEMSVPQKDEL</sequence>
<dbReference type="SFLD" id="SFLDS00057">
    <property type="entry name" value="Glutaminase/Asparaginase"/>
    <property type="match status" value="1"/>
</dbReference>
<comment type="caution">
    <text evidence="8">The sequence shown here is derived from an EMBL/GenBank/DDBJ whole genome shotgun (WGS) entry which is preliminary data.</text>
</comment>
<dbReference type="InterPro" id="IPR006034">
    <property type="entry name" value="Asparaginase/glutaminase-like"/>
</dbReference>
<dbReference type="PANTHER" id="PTHR11707">
    <property type="entry name" value="L-ASPARAGINASE"/>
    <property type="match status" value="1"/>
</dbReference>
<evidence type="ECO:0000256" key="1">
    <source>
        <dbReference type="ARBA" id="ARBA00012920"/>
    </source>
</evidence>
<feature type="active site" evidence="4">
    <location>
        <position position="127"/>
    </location>
</feature>
<dbReference type="InterPro" id="IPR027475">
    <property type="entry name" value="Asparaginase/glutaminase_AS2"/>
</dbReference>
<proteinExistence type="predicted"/>
<keyword evidence="5" id="KW-0732">Signal</keyword>
<dbReference type="PROSITE" id="PS00917">
    <property type="entry name" value="ASN_GLN_ASE_2"/>
    <property type="match status" value="1"/>
</dbReference>
<dbReference type="InterPro" id="IPR006033">
    <property type="entry name" value="AsnA_fam"/>
</dbReference>
<dbReference type="Pfam" id="PF17763">
    <property type="entry name" value="Asparaginase_C"/>
    <property type="match status" value="1"/>
</dbReference>
<evidence type="ECO:0000313" key="9">
    <source>
        <dbReference type="Proteomes" id="UP001628156"/>
    </source>
</evidence>
<dbReference type="Gene3D" id="3.40.50.40">
    <property type="match status" value="1"/>
</dbReference>
<dbReference type="SUPFAM" id="SSF53774">
    <property type="entry name" value="Glutaminase/Asparaginase"/>
    <property type="match status" value="1"/>
</dbReference>
<dbReference type="EC" id="3.5.1.1" evidence="1"/>
<dbReference type="InterPro" id="IPR040919">
    <property type="entry name" value="Asparaginase_C"/>
</dbReference>
<evidence type="ECO:0000256" key="2">
    <source>
        <dbReference type="ARBA" id="ARBA00022801"/>
    </source>
</evidence>
<dbReference type="NCBIfam" id="TIGR00519">
    <property type="entry name" value="asnASE_I"/>
    <property type="match status" value="1"/>
</dbReference>
<evidence type="ECO:0000259" key="6">
    <source>
        <dbReference type="Pfam" id="PF00710"/>
    </source>
</evidence>
<dbReference type="InterPro" id="IPR036152">
    <property type="entry name" value="Asp/glu_Ase-like_sf"/>
</dbReference>
<evidence type="ECO:0000313" key="8">
    <source>
        <dbReference type="EMBL" id="GAB1224208.1"/>
    </source>
</evidence>
<evidence type="ECO:0000256" key="4">
    <source>
        <dbReference type="PROSITE-ProRule" id="PRU10100"/>
    </source>
</evidence>
<feature type="domain" description="Asparaginase/glutaminase C-terminal" evidence="7">
    <location>
        <begin position="247"/>
        <end position="362"/>
    </location>
</feature>
<keyword evidence="9" id="KW-1185">Reference proteome</keyword>
<dbReference type="PANTHER" id="PTHR11707:SF28">
    <property type="entry name" value="60 KDA LYSOPHOSPHOLIPASE"/>
    <property type="match status" value="1"/>
</dbReference>
<gene>
    <name evidence="8" type="ORF">ENUP19_0180G0027</name>
</gene>
<dbReference type="PROSITE" id="PS00144">
    <property type="entry name" value="ASN_GLN_ASE_1"/>
    <property type="match status" value="1"/>
</dbReference>
<dbReference type="EMBL" id="BAAFRS010000180">
    <property type="protein sequence ID" value="GAB1224208.1"/>
    <property type="molecule type" value="Genomic_DNA"/>
</dbReference>